<dbReference type="GO" id="GO:0005524">
    <property type="term" value="F:ATP binding"/>
    <property type="evidence" value="ECO:0007669"/>
    <property type="project" value="UniProtKB-KW"/>
</dbReference>
<keyword evidence="5" id="KW-0547">Nucleotide-binding</keyword>
<evidence type="ECO:0000256" key="3">
    <source>
        <dbReference type="ARBA" id="ARBA00022553"/>
    </source>
</evidence>
<evidence type="ECO:0000256" key="1">
    <source>
        <dbReference type="ARBA" id="ARBA00000085"/>
    </source>
</evidence>
<comment type="catalytic activity">
    <reaction evidence="1">
        <text>ATP + protein L-histidine = ADP + protein N-phospho-L-histidine.</text>
        <dbReference type="EC" id="2.7.13.3"/>
    </reaction>
</comment>
<evidence type="ECO:0000259" key="9">
    <source>
        <dbReference type="PROSITE" id="PS50109"/>
    </source>
</evidence>
<dbReference type="Proteomes" id="UP000019486">
    <property type="component" value="Unassembled WGS sequence"/>
</dbReference>
<keyword evidence="8" id="KW-0175">Coiled coil</keyword>
<dbReference type="OrthoDB" id="9767435at2"/>
<gene>
    <name evidence="10" type="ORF">N825_12025</name>
</gene>
<evidence type="ECO:0000256" key="4">
    <source>
        <dbReference type="ARBA" id="ARBA00022679"/>
    </source>
</evidence>
<keyword evidence="7" id="KW-0067">ATP-binding</keyword>
<dbReference type="PANTHER" id="PTHR41523">
    <property type="entry name" value="TWO-COMPONENT SYSTEM SENSOR PROTEIN"/>
    <property type="match status" value="1"/>
</dbReference>
<evidence type="ECO:0000256" key="6">
    <source>
        <dbReference type="ARBA" id="ARBA00022777"/>
    </source>
</evidence>
<proteinExistence type="predicted"/>
<dbReference type="RefSeq" id="WP_037456646.1">
    <property type="nucleotide sequence ID" value="NZ_AVFL01000017.1"/>
</dbReference>
<evidence type="ECO:0000256" key="7">
    <source>
        <dbReference type="ARBA" id="ARBA00022840"/>
    </source>
</evidence>
<dbReference type="InterPro" id="IPR005467">
    <property type="entry name" value="His_kinase_dom"/>
</dbReference>
<sequence length="368" mass="40868">MADERTCSGPKFRDLEYEQLQTAFETAETELHLAVEENRQLEAEKSRMAAENARLRHLLAQSYSRLLEAQVSAEKRPVRPLSGLERELGIVNEELQISLEELQVTVEELEETNSSLLLVNETLEQQVAERTRHLELALAERDELLRCKDQFLNEIGHRVSDSLRIVMSLIRIQADRSVDPSVQAALQTAEARVQAVAQVHDRLFTGGGSGRVRMDRYLGEMCQQIAKAIGGQTGTRGSPQTLEIEVEPVELSADLAFPLGLIVTELVGNALRHAFDSSGEGTVWVQFGRVPDDKLKLVVADDGKGVPQRVDFSGGIGMGMHIVALMVRRLRATLSVTHVHGTCYTLTLPGGEFREATRERPRSIGDRT</sequence>
<accession>W9H133</accession>
<dbReference type="STRING" id="1385369.N825_12025"/>
<comment type="caution">
    <text evidence="10">The sequence shown here is derived from an EMBL/GenBank/DDBJ whole genome shotgun (WGS) entry which is preliminary data.</text>
</comment>
<dbReference type="SMART" id="SM00387">
    <property type="entry name" value="HATPase_c"/>
    <property type="match status" value="1"/>
</dbReference>
<dbReference type="EMBL" id="AVFL01000017">
    <property type="protein sequence ID" value="EWY38531.1"/>
    <property type="molecule type" value="Genomic_DNA"/>
</dbReference>
<evidence type="ECO:0000313" key="10">
    <source>
        <dbReference type="EMBL" id="EWY38531.1"/>
    </source>
</evidence>
<name>W9H133_9PROT</name>
<evidence type="ECO:0000313" key="11">
    <source>
        <dbReference type="Proteomes" id="UP000019486"/>
    </source>
</evidence>
<organism evidence="10 11">
    <name type="scientific">Skermanella stibiiresistens SB22</name>
    <dbReference type="NCBI Taxonomy" id="1385369"/>
    <lineage>
        <taxon>Bacteria</taxon>
        <taxon>Pseudomonadati</taxon>
        <taxon>Pseudomonadota</taxon>
        <taxon>Alphaproteobacteria</taxon>
        <taxon>Rhodospirillales</taxon>
        <taxon>Azospirillaceae</taxon>
        <taxon>Skermanella</taxon>
    </lineage>
</organism>
<keyword evidence="3" id="KW-0597">Phosphoprotein</keyword>
<dbReference type="SUPFAM" id="SSF55874">
    <property type="entry name" value="ATPase domain of HSP90 chaperone/DNA topoisomerase II/histidine kinase"/>
    <property type="match status" value="1"/>
</dbReference>
<dbReference type="EC" id="2.7.13.3" evidence="2"/>
<protein>
    <recommendedName>
        <fullName evidence="2">histidine kinase</fullName>
        <ecNumber evidence="2">2.7.13.3</ecNumber>
    </recommendedName>
</protein>
<evidence type="ECO:0000256" key="5">
    <source>
        <dbReference type="ARBA" id="ARBA00022741"/>
    </source>
</evidence>
<feature type="domain" description="Histidine kinase" evidence="9">
    <location>
        <begin position="259"/>
        <end position="352"/>
    </location>
</feature>
<dbReference type="PROSITE" id="PS50109">
    <property type="entry name" value="HIS_KIN"/>
    <property type="match status" value="1"/>
</dbReference>
<feature type="coiled-coil region" evidence="8">
    <location>
        <begin position="17"/>
        <end position="61"/>
    </location>
</feature>
<reference evidence="10 11" key="1">
    <citation type="submission" date="2013-08" db="EMBL/GenBank/DDBJ databases">
        <title>The genome sequence of Skermanella stibiiresistens.</title>
        <authorList>
            <person name="Zhu W."/>
            <person name="Wang G."/>
        </authorList>
    </citation>
    <scope>NUCLEOTIDE SEQUENCE [LARGE SCALE GENOMIC DNA]</scope>
    <source>
        <strain evidence="10 11">SB22</strain>
    </source>
</reference>
<dbReference type="InterPro" id="IPR036890">
    <property type="entry name" value="HATPase_C_sf"/>
</dbReference>
<evidence type="ECO:0000256" key="2">
    <source>
        <dbReference type="ARBA" id="ARBA00012438"/>
    </source>
</evidence>
<dbReference type="Pfam" id="PF02518">
    <property type="entry name" value="HATPase_c"/>
    <property type="match status" value="1"/>
</dbReference>
<dbReference type="InterPro" id="IPR003594">
    <property type="entry name" value="HATPase_dom"/>
</dbReference>
<dbReference type="Gene3D" id="3.30.565.10">
    <property type="entry name" value="Histidine kinase-like ATPase, C-terminal domain"/>
    <property type="match status" value="1"/>
</dbReference>
<keyword evidence="11" id="KW-1185">Reference proteome</keyword>
<keyword evidence="4" id="KW-0808">Transferase</keyword>
<dbReference type="GO" id="GO:0004673">
    <property type="term" value="F:protein histidine kinase activity"/>
    <property type="evidence" value="ECO:0007669"/>
    <property type="project" value="UniProtKB-EC"/>
</dbReference>
<dbReference type="PANTHER" id="PTHR41523:SF8">
    <property type="entry name" value="ETHYLENE RESPONSE SENSOR PROTEIN"/>
    <property type="match status" value="1"/>
</dbReference>
<dbReference type="InterPro" id="IPR011495">
    <property type="entry name" value="Sig_transdc_His_kin_sub2_dim/P"/>
</dbReference>
<dbReference type="Pfam" id="PF07568">
    <property type="entry name" value="HisKA_2"/>
    <property type="match status" value="1"/>
</dbReference>
<keyword evidence="6" id="KW-0418">Kinase</keyword>
<dbReference type="AlphaFoldDB" id="W9H133"/>
<feature type="coiled-coil region" evidence="8">
    <location>
        <begin position="92"/>
        <end position="140"/>
    </location>
</feature>
<evidence type="ECO:0000256" key="8">
    <source>
        <dbReference type="SAM" id="Coils"/>
    </source>
</evidence>